<dbReference type="Pfam" id="PF25151">
    <property type="entry name" value="TPR_Trm732_C"/>
    <property type="match status" value="1"/>
</dbReference>
<keyword evidence="2" id="KW-0819">tRNA processing</keyword>
<evidence type="ECO:0000256" key="1">
    <source>
        <dbReference type="ARBA" id="ARBA00010409"/>
    </source>
</evidence>
<dbReference type="STRING" id="400682.A0A1X7UH92"/>
<dbReference type="InterPro" id="IPR056842">
    <property type="entry name" value="THADA-like_TPR_C"/>
</dbReference>
<dbReference type="InterPro" id="IPR016024">
    <property type="entry name" value="ARM-type_fold"/>
</dbReference>
<dbReference type="InterPro" id="IPR019442">
    <property type="entry name" value="THADA/TRM732_DUF2428"/>
</dbReference>
<proteinExistence type="inferred from homology"/>
<dbReference type="InParanoid" id="A0A1X7UH92"/>
<dbReference type="FunCoup" id="A0A1X7UH92">
    <property type="interactions" value="698"/>
</dbReference>
<feature type="domain" description="DUF2428" evidence="3">
    <location>
        <begin position="879"/>
        <end position="1139"/>
    </location>
</feature>
<evidence type="ECO:0000259" key="3">
    <source>
        <dbReference type="Pfam" id="PF10350"/>
    </source>
</evidence>
<reference evidence="6" key="1">
    <citation type="submission" date="2017-05" db="UniProtKB">
        <authorList>
            <consortium name="EnsemblMetazoa"/>
        </authorList>
    </citation>
    <scope>IDENTIFICATION</scope>
</reference>
<dbReference type="InterPro" id="IPR051954">
    <property type="entry name" value="tRNA_methyltransferase_THADA"/>
</dbReference>
<protein>
    <submittedName>
        <fullName evidence="6">Uncharacterized protein</fullName>
    </submittedName>
</protein>
<dbReference type="InterPro" id="IPR056843">
    <property type="entry name" value="THADA-like_TPR"/>
</dbReference>
<dbReference type="GO" id="GO:0005829">
    <property type="term" value="C:cytosol"/>
    <property type="evidence" value="ECO:0007669"/>
    <property type="project" value="TreeGrafter"/>
</dbReference>
<evidence type="ECO:0000259" key="4">
    <source>
        <dbReference type="Pfam" id="PF25150"/>
    </source>
</evidence>
<dbReference type="Pfam" id="PF10350">
    <property type="entry name" value="DUF2428"/>
    <property type="match status" value="1"/>
</dbReference>
<dbReference type="PANTHER" id="PTHR14387:SF0">
    <property type="entry name" value="DUF2428 DOMAIN-CONTAINING PROTEIN"/>
    <property type="match status" value="1"/>
</dbReference>
<dbReference type="GO" id="GO:0030488">
    <property type="term" value="P:tRNA methylation"/>
    <property type="evidence" value="ECO:0007669"/>
    <property type="project" value="TreeGrafter"/>
</dbReference>
<sequence length="1757" mass="197251">MSRKKQCQCFSSELEEKWKRETTKITEDKFKNFINSVLDSKDLSTQLSSVKKVQVDILAIRSENHVNTDSDHTDLIIVLNVLVQMHSVCEPRHPLQRTIASTITAVWQFKPLLIEAAILNTLNGLINTVGVANELIDYVQSLMEYYPPGGRVLHIALPQVINWLTLSFKEYWKSFLKSIEFQNLLFSLSKVLLNILHFCNRLLVALIQSCDSGSCDLDDIIITSSKSLTVRPSEIKWSNGRDTGQLVQQLKEIQILTDNILKETSIQISRDTRISVAMVSIVVIATLSPSLQPVLPPLAKKWLTEGDYCYPPLSRLALVHGLLAKLSGKDLLCIKMEEKDERGGGDRSQPFLLWLFPVLTGLMKDLTDSSDRYVAARTLSHWSTVLSSEVLTFINISDTDLSPDGTLISKLMEYIWTHWEEPIDVIRHQCRLIFENLVSIYVKLKEKDAKFERYLQSLCSTLLSLSSPSRGKYSLLSAVSPHVSASLLLSLSPSLPAELMGTMGQQSLACKAGELWSLLIKSHFVQTEPENWKKVWLYPLINTLLIGGSLAKEHVKQYCIGSVFLATPTALRLVNEAIEEVSRDVSCDQTDSISLAFRVICESKSMTSLPPVYQLQVLLETLQYHMNSQSLSLREQLFLRINDGVYRLVKEKEKSKQTIDVNKSINKYKDFLHQLLTLCFNNLAHPFDSFQRRYFSLSILLLMSDLYRNPSVTQFEFSTLVPDQLARGLVYVLWDTFESNRIIAIELMKIFNNKKEMFSDFDIKYLSDFCHKLITSPKYNNCSTGCHLMSLLLTIHPTQLAYNFTLITGTPARGLPPSLTLIESLLSVLEDHMTQCRRSLVTGSLNAPMYGVLQSINGILKLINVGGLSPRDLEECHVVINKLLMTCTAISALVSPVVCNSSPEGFIPNEEQETDGGASCHGNSQSVLLCCWHCMKEVIQIFTTLINQKRSGEEEGEGKKKRKGTAAVSIGGLLSIEQVDSISSVLIQQLTEARHRGAFEMAYVGFSSLCEYLWNSSLPSLSSRPVQWIEDLIDLSSLQSLTQTRRSAGLPYYCLAIVTTEPKVNCNKGLKELMTVLLKIASGGTSNEENNTEADQTAAIHSINILRGLIRESKLSEAVVPFIAPSLMIALEGFSSKSWPVRNSCTLLLSALVSRVFGVMRGQDENKMSTREFFTRFLSLHEFLLAKLKVSVNRLDLTEGDRLFPVLLILSRLFPSQFFDDNPQISLVPFQPYILKAAGSPVWKCRVLASQALLPTLSPSSVVGVVNDIIAKLIFSNQNLLHGSLLSISVLLGPDGANAGLISVSLIKNIIKGLLEKLWIGKRINKCLITRGLFIHCITLCLTGLRSQTDSAALTDHLSSHIIDSLILLIKICQDDLALNDNKNNNSILLQFSNYQYSYISVFQEYFGSREDLLSPLKVALLSWKLHPFAENMYLSIREGLLNDKLSNEEITSIVSEAIEETNNDNHFSYHLLSCLPVDWYKDEGNKHLDISWPDFFKKRISKLINEPLREDVKVSIISWFNTALKHLLYSSISDSLPTLLECLFSYCNDSSPVDIRIEVAKVLGQKWTVLHNIESSSVLYWRMVFILLHDVEAEVRSAMTVTVQQNIIKSDGDSSKLVMCQQLCIKSLIDFIATLYDPLTSFSLLLSLSSLDFDSSPSPESTPIPTSSVSSLLFEEDRSNSYIEPAQLLMHISVALKSLMETLDIESCSLAENKLQKLTSNFKPVDGLDAKEMWLDNLALNNYYSYILSRVNETPQ</sequence>
<dbReference type="EnsemblMetazoa" id="Aqu2.1.26838_001">
    <property type="protein sequence ID" value="Aqu2.1.26838_001"/>
    <property type="gene ID" value="Aqu2.1.26838"/>
</dbReference>
<name>A0A1X7UH92_AMPQE</name>
<evidence type="ECO:0000259" key="5">
    <source>
        <dbReference type="Pfam" id="PF25151"/>
    </source>
</evidence>
<evidence type="ECO:0000256" key="2">
    <source>
        <dbReference type="ARBA" id="ARBA00022694"/>
    </source>
</evidence>
<comment type="similarity">
    <text evidence="1">Belongs to the THADA family.</text>
</comment>
<feature type="domain" description="tRNA (32-2'-O)-methyltransferase regulator THADA-like C-terminal TPR repeats region" evidence="5">
    <location>
        <begin position="1142"/>
        <end position="1289"/>
    </location>
</feature>
<dbReference type="SUPFAM" id="SSF48371">
    <property type="entry name" value="ARM repeat"/>
    <property type="match status" value="1"/>
</dbReference>
<dbReference type="PANTHER" id="PTHR14387">
    <property type="entry name" value="THADA/DEATH RECEPTOR INTERACTING PROTEIN"/>
    <property type="match status" value="1"/>
</dbReference>
<accession>A0A1X7UH92</accession>
<dbReference type="OrthoDB" id="73997at2759"/>
<feature type="domain" description="tRNA (32-2'-O)-methyltransferase regulator THADA-like TPR repeats region" evidence="4">
    <location>
        <begin position="596"/>
        <end position="741"/>
    </location>
</feature>
<dbReference type="eggNOG" id="KOG1810">
    <property type="taxonomic scope" value="Eukaryota"/>
</dbReference>
<evidence type="ECO:0000313" key="6">
    <source>
        <dbReference type="EnsemblMetazoa" id="Aqu2.1.26838_001"/>
    </source>
</evidence>
<dbReference type="Pfam" id="PF25150">
    <property type="entry name" value="TPR_Trm732"/>
    <property type="match status" value="1"/>
</dbReference>
<organism evidence="6">
    <name type="scientific">Amphimedon queenslandica</name>
    <name type="common">Sponge</name>
    <dbReference type="NCBI Taxonomy" id="400682"/>
    <lineage>
        <taxon>Eukaryota</taxon>
        <taxon>Metazoa</taxon>
        <taxon>Porifera</taxon>
        <taxon>Demospongiae</taxon>
        <taxon>Heteroscleromorpha</taxon>
        <taxon>Haplosclerida</taxon>
        <taxon>Niphatidae</taxon>
        <taxon>Amphimedon</taxon>
    </lineage>
</organism>